<feature type="domain" description="Glycine zipper 2TM" evidence="4">
    <location>
        <begin position="100"/>
        <end position="141"/>
    </location>
</feature>
<dbReference type="PROSITE" id="PS51257">
    <property type="entry name" value="PROKAR_LIPOPROTEIN"/>
    <property type="match status" value="1"/>
</dbReference>
<dbReference type="Proteomes" id="UP001556170">
    <property type="component" value="Unassembled WGS sequence"/>
</dbReference>
<dbReference type="NCBIfam" id="NF008437">
    <property type="entry name" value="PRK11280.1"/>
    <property type="match status" value="1"/>
</dbReference>
<evidence type="ECO:0000256" key="1">
    <source>
        <dbReference type="ARBA" id="ARBA00004370"/>
    </source>
</evidence>
<dbReference type="EMBL" id="JBFOHL010000003">
    <property type="protein sequence ID" value="MEW9623467.1"/>
    <property type="molecule type" value="Genomic_DNA"/>
</dbReference>
<comment type="caution">
    <text evidence="5">The sequence shown here is derived from an EMBL/GenBank/DDBJ whole genome shotgun (WGS) entry which is preliminary data.</text>
</comment>
<accession>A0ABV3QLI2</accession>
<evidence type="ECO:0000313" key="6">
    <source>
        <dbReference type="Proteomes" id="UP001556170"/>
    </source>
</evidence>
<feature type="signal peptide" evidence="3">
    <location>
        <begin position="1"/>
        <end position="30"/>
    </location>
</feature>
<dbReference type="PANTHER" id="PTHR35603:SF2">
    <property type="entry name" value="OUTER MEMBRANE LIPOPROTEIN"/>
    <property type="match status" value="1"/>
</dbReference>
<keyword evidence="6" id="KW-1185">Reference proteome</keyword>
<gene>
    <name evidence="5" type="ORF">ABQJ56_04425</name>
</gene>
<dbReference type="RefSeq" id="WP_367843778.1">
    <property type="nucleotide sequence ID" value="NZ_JBFOHL010000003.1"/>
</dbReference>
<proteinExistence type="predicted"/>
<dbReference type="Pfam" id="PF05433">
    <property type="entry name" value="Rick_17kDa_Anti"/>
    <property type="match status" value="1"/>
</dbReference>
<protein>
    <submittedName>
        <fullName evidence="5">Glycine zipper 2TM domain-containing protein</fullName>
    </submittedName>
</protein>
<evidence type="ECO:0000256" key="3">
    <source>
        <dbReference type="SAM" id="SignalP"/>
    </source>
</evidence>
<dbReference type="InterPro" id="IPR051407">
    <property type="entry name" value="Bact_OM_lipoprot/Surf_antigen"/>
</dbReference>
<dbReference type="PANTHER" id="PTHR35603">
    <property type="match status" value="1"/>
</dbReference>
<evidence type="ECO:0000313" key="5">
    <source>
        <dbReference type="EMBL" id="MEW9623467.1"/>
    </source>
</evidence>
<feature type="chain" id="PRO_5046278516" evidence="3">
    <location>
        <begin position="31"/>
        <end position="206"/>
    </location>
</feature>
<evidence type="ECO:0000256" key="2">
    <source>
        <dbReference type="ARBA" id="ARBA00023136"/>
    </source>
</evidence>
<name>A0ABV3QLI2_9GAMM</name>
<evidence type="ECO:0000259" key="4">
    <source>
        <dbReference type="Pfam" id="PF05433"/>
    </source>
</evidence>
<reference evidence="5 6" key="1">
    <citation type="submission" date="2024-06" db="EMBL/GenBank/DDBJ databases">
        <authorList>
            <person name="Woo H."/>
        </authorList>
    </citation>
    <scope>NUCLEOTIDE SEQUENCE [LARGE SCALE GENOMIC DNA]</scope>
    <source>
        <strain evidence="5 6">S2-g</strain>
    </source>
</reference>
<dbReference type="InterPro" id="IPR008816">
    <property type="entry name" value="Gly_zipper_2TM_dom"/>
</dbReference>
<keyword evidence="3" id="KW-0732">Signal</keyword>
<sequence>MNRLMVNALNVGIAAALAVGLSACNRSADAGTQGAQAAVPASAPASAPVQAPASAQPAGPQYAQVVSVTPVRSSGTAAHQVCHDEVVSHAAPPKDQHNIAGTAIGAVAGGVLGHMVGSGKGNTLATVAGAAAGGYAGNRIENAHHKPQVTQSVERRCSTVAGTDGKIIGYDVQYVYNGVTRTTRMDHDPGNRVQVQEGVTAVSDAR</sequence>
<keyword evidence="2" id="KW-0472">Membrane</keyword>
<comment type="subcellular location">
    <subcellularLocation>
        <location evidence="1">Membrane</location>
    </subcellularLocation>
</comment>
<organism evidence="5 6">
    <name type="scientific">Rhodanobacter geophilus</name>
    <dbReference type="NCBI Taxonomy" id="3162488"/>
    <lineage>
        <taxon>Bacteria</taxon>
        <taxon>Pseudomonadati</taxon>
        <taxon>Pseudomonadota</taxon>
        <taxon>Gammaproteobacteria</taxon>
        <taxon>Lysobacterales</taxon>
        <taxon>Rhodanobacteraceae</taxon>
        <taxon>Rhodanobacter</taxon>
    </lineage>
</organism>